<reference evidence="1 2" key="1">
    <citation type="submission" date="2023-11" db="EMBL/GenBank/DDBJ databases">
        <title>Gilvimarinus fulvus sp. nov., isolated from the surface of Kelp.</title>
        <authorList>
            <person name="Sun Y.Y."/>
            <person name="Gong Y."/>
            <person name="Du Z.J."/>
        </authorList>
    </citation>
    <scope>NUCLEOTIDE SEQUENCE [LARGE SCALE GENOMIC DNA]</scope>
    <source>
        <strain evidence="1 2">SDUM040013</strain>
    </source>
</reference>
<dbReference type="RefSeq" id="WP_302722517.1">
    <property type="nucleotide sequence ID" value="NZ_JAULRU010000569.1"/>
</dbReference>
<protein>
    <submittedName>
        <fullName evidence="1">Uncharacterized protein</fullName>
    </submittedName>
</protein>
<evidence type="ECO:0000313" key="1">
    <source>
        <dbReference type="EMBL" id="MDX6850017.1"/>
    </source>
</evidence>
<sequence>MNQPEDTNDIVCLFADEEFAYGTLNVVPGSDPEIVQRCSSKNGLPYWETLTEK</sequence>
<organism evidence="1 2">
    <name type="scientific">Gilvimarinus gilvus</name>
    <dbReference type="NCBI Taxonomy" id="3058038"/>
    <lineage>
        <taxon>Bacteria</taxon>
        <taxon>Pseudomonadati</taxon>
        <taxon>Pseudomonadota</taxon>
        <taxon>Gammaproteobacteria</taxon>
        <taxon>Cellvibrionales</taxon>
        <taxon>Cellvibrionaceae</taxon>
        <taxon>Gilvimarinus</taxon>
    </lineage>
</organism>
<gene>
    <name evidence="1" type="ORF">SCD92_11650</name>
</gene>
<dbReference type="Proteomes" id="UP001273505">
    <property type="component" value="Unassembled WGS sequence"/>
</dbReference>
<proteinExistence type="predicted"/>
<evidence type="ECO:0000313" key="2">
    <source>
        <dbReference type="Proteomes" id="UP001273505"/>
    </source>
</evidence>
<dbReference type="EMBL" id="JAXAFO010000018">
    <property type="protein sequence ID" value="MDX6850017.1"/>
    <property type="molecule type" value="Genomic_DNA"/>
</dbReference>
<name>A0ABU4RYP2_9GAMM</name>
<accession>A0ABU4RYP2</accession>
<keyword evidence="2" id="KW-1185">Reference proteome</keyword>
<comment type="caution">
    <text evidence="1">The sequence shown here is derived from an EMBL/GenBank/DDBJ whole genome shotgun (WGS) entry which is preliminary data.</text>
</comment>